<keyword evidence="1" id="KW-0732">Signal</keyword>
<evidence type="ECO:0000256" key="1">
    <source>
        <dbReference type="SAM" id="SignalP"/>
    </source>
</evidence>
<dbReference type="RefSeq" id="WP_216705840.1">
    <property type="nucleotide sequence ID" value="NZ_CP076668.1"/>
</dbReference>
<evidence type="ECO:0000313" key="2">
    <source>
        <dbReference type="EMBL" id="QWU85481.1"/>
    </source>
</evidence>
<reference evidence="3" key="1">
    <citation type="submission" date="2021-06" db="EMBL/GenBank/DDBJ databases">
        <title>Identification of Pseudomonas cichorii causing bacterial leaf black spot of flue-cured tobacco, a new disease in China.</title>
        <authorList>
            <person name="Lu C.-H."/>
        </authorList>
    </citation>
    <scope>NUCLEOTIDE SEQUENCE [LARGE SCALE GENOMIC DNA]</scope>
    <source>
        <strain evidence="3">LJ2</strain>
    </source>
</reference>
<protein>
    <recommendedName>
        <fullName evidence="4">Lysozyme inhibitor LprI N-terminal domain-containing protein</fullName>
    </recommendedName>
</protein>
<accession>A0ABX8I390</accession>
<evidence type="ECO:0000313" key="3">
    <source>
        <dbReference type="Proteomes" id="UP000683401"/>
    </source>
</evidence>
<gene>
    <name evidence="2" type="ORF">KQP88_12245</name>
</gene>
<dbReference type="EMBL" id="CP076668">
    <property type="protein sequence ID" value="QWU85481.1"/>
    <property type="molecule type" value="Genomic_DNA"/>
</dbReference>
<evidence type="ECO:0008006" key="4">
    <source>
        <dbReference type="Google" id="ProtNLM"/>
    </source>
</evidence>
<name>A0ABX8I390_9PSED</name>
<dbReference type="Proteomes" id="UP000683401">
    <property type="component" value="Chromosome"/>
</dbReference>
<feature type="signal peptide" evidence="1">
    <location>
        <begin position="1"/>
        <end position="23"/>
    </location>
</feature>
<feature type="chain" id="PRO_5046012919" description="Lysozyme inhibitor LprI N-terminal domain-containing protein" evidence="1">
    <location>
        <begin position="24"/>
        <end position="133"/>
    </location>
</feature>
<keyword evidence="3" id="KW-1185">Reference proteome</keyword>
<sequence length="133" mass="14354">MKKRIGLCVASTLLVTFALNVSAGSEDIPAGYSSFGFAERCDDESAKLTTLEDIACSSDSLRAQDSKMLALVEEVRSETKGVDGETGKNIDPMGIQQKEWHDALAHVCKDAMCLTVAYAARIAAIHKEWSEAL</sequence>
<organism evidence="2 3">
    <name type="scientific">Pseudomonas lijiangensis</name>
    <dbReference type="NCBI Taxonomy" id="2995658"/>
    <lineage>
        <taxon>Bacteria</taxon>
        <taxon>Pseudomonadati</taxon>
        <taxon>Pseudomonadota</taxon>
        <taxon>Gammaproteobacteria</taxon>
        <taxon>Pseudomonadales</taxon>
        <taxon>Pseudomonadaceae</taxon>
        <taxon>Pseudomonas</taxon>
    </lineage>
</organism>
<proteinExistence type="predicted"/>